<keyword evidence="1" id="KW-0472">Membrane</keyword>
<comment type="caution">
    <text evidence="3">The sequence shown here is derived from an EMBL/GenBank/DDBJ whole genome shotgun (WGS) entry which is preliminary data.</text>
</comment>
<dbReference type="Proteomes" id="UP001500618">
    <property type="component" value="Unassembled WGS sequence"/>
</dbReference>
<feature type="transmembrane region" description="Helical" evidence="1">
    <location>
        <begin position="12"/>
        <end position="30"/>
    </location>
</feature>
<evidence type="ECO:0000313" key="4">
    <source>
        <dbReference type="Proteomes" id="UP001500618"/>
    </source>
</evidence>
<dbReference type="InterPro" id="IPR005530">
    <property type="entry name" value="SPW"/>
</dbReference>
<proteinExistence type="predicted"/>
<keyword evidence="1" id="KW-1133">Transmembrane helix</keyword>
<keyword evidence="4" id="KW-1185">Reference proteome</keyword>
<protein>
    <submittedName>
        <fullName evidence="3">SPW repeat protein</fullName>
    </submittedName>
</protein>
<feature type="transmembrane region" description="Helical" evidence="1">
    <location>
        <begin position="64"/>
        <end position="84"/>
    </location>
</feature>
<feature type="transmembrane region" description="Helical" evidence="1">
    <location>
        <begin position="36"/>
        <end position="55"/>
    </location>
</feature>
<keyword evidence="1" id="KW-0812">Transmembrane</keyword>
<evidence type="ECO:0000259" key="2">
    <source>
        <dbReference type="Pfam" id="PF03779"/>
    </source>
</evidence>
<name>A0ABN2IIL2_9ACTN</name>
<reference evidence="4" key="1">
    <citation type="journal article" date="2019" name="Int. J. Syst. Evol. Microbiol.">
        <title>The Global Catalogue of Microorganisms (GCM) 10K type strain sequencing project: providing services to taxonomists for standard genome sequencing and annotation.</title>
        <authorList>
            <consortium name="The Broad Institute Genomics Platform"/>
            <consortium name="The Broad Institute Genome Sequencing Center for Infectious Disease"/>
            <person name="Wu L."/>
            <person name="Ma J."/>
        </authorList>
    </citation>
    <scope>NUCLEOTIDE SEQUENCE [LARGE SCALE GENOMIC DNA]</scope>
    <source>
        <strain evidence="4">JCM 14718</strain>
    </source>
</reference>
<evidence type="ECO:0000256" key="1">
    <source>
        <dbReference type="SAM" id="Phobius"/>
    </source>
</evidence>
<feature type="transmembrane region" description="Helical" evidence="1">
    <location>
        <begin position="90"/>
        <end position="107"/>
    </location>
</feature>
<feature type="domain" description="SPW repeat-containing integral membrane" evidence="2">
    <location>
        <begin position="8"/>
        <end position="104"/>
    </location>
</feature>
<dbReference type="RefSeq" id="WP_344313969.1">
    <property type="nucleotide sequence ID" value="NZ_BAAANY010000031.1"/>
</dbReference>
<sequence>MAKQWTRWQDWVALVVGVLVALSPLVVTTAGEPGALTTLIVLGVLLAATSLWSLYSPGVVATEYVHAVLGVLLFLAPFVFTYVGLGGAAWTSWIGGIVAVVAGLWAVPVSTKAHKELAQH</sequence>
<dbReference type="EMBL" id="BAAANY010000031">
    <property type="protein sequence ID" value="GAA1705774.1"/>
    <property type="molecule type" value="Genomic_DNA"/>
</dbReference>
<dbReference type="Pfam" id="PF03779">
    <property type="entry name" value="SPW"/>
    <property type="match status" value="1"/>
</dbReference>
<organism evidence="3 4">
    <name type="scientific">Fodinicola feengrottensis</name>
    <dbReference type="NCBI Taxonomy" id="435914"/>
    <lineage>
        <taxon>Bacteria</taxon>
        <taxon>Bacillati</taxon>
        <taxon>Actinomycetota</taxon>
        <taxon>Actinomycetes</taxon>
        <taxon>Mycobacteriales</taxon>
        <taxon>Fodinicola</taxon>
    </lineage>
</organism>
<accession>A0ABN2IIL2</accession>
<gene>
    <name evidence="3" type="ORF">GCM10009765_63940</name>
</gene>
<evidence type="ECO:0000313" key="3">
    <source>
        <dbReference type="EMBL" id="GAA1705774.1"/>
    </source>
</evidence>